<keyword evidence="1" id="KW-0862">Zinc</keyword>
<comment type="cofactor">
    <cofactor evidence="1">
        <name>Zn(2+)</name>
        <dbReference type="ChEBI" id="CHEBI:29105"/>
    </cofactor>
    <text evidence="1">Binds 1 zinc ion per subunit.</text>
</comment>
<dbReference type="InterPro" id="IPR001915">
    <property type="entry name" value="Peptidase_M48"/>
</dbReference>
<dbReference type="GO" id="GO:0016020">
    <property type="term" value="C:membrane"/>
    <property type="evidence" value="ECO:0007669"/>
    <property type="project" value="TreeGrafter"/>
</dbReference>
<dbReference type="InterPro" id="IPR051156">
    <property type="entry name" value="Mito/Outer_Membr_Metalloprot"/>
</dbReference>
<dbReference type="Pfam" id="PF01435">
    <property type="entry name" value="Peptidase_M48"/>
    <property type="match status" value="1"/>
</dbReference>
<accession>N1QTL4</accession>
<evidence type="ECO:0000256" key="1">
    <source>
        <dbReference type="RuleBase" id="RU003983"/>
    </source>
</evidence>
<keyword evidence="1" id="KW-0482">Metalloprotease</keyword>
<comment type="similarity">
    <text evidence="1">Belongs to the peptidase M48 family.</text>
</comment>
<sequence length="283" mass="31321">MAKHKHKTVDPCHPDSVRVRHIAERIIHAANRGLGIYDNRDAPMLRVTRKGNKSWAPQPHTRHLHGLNGSWELVLATHGNASIGSAPGGKIIVFTGLLDWYKTDGELAFVLAHEARGGYHEQAVVTGNPTSEFLTSIEADRIGTLLLGAAGFHPHNALAFIGTATEIVGDHTVWKEILEADHPHPKRRLQLLSDANTMEEALELYREAIAMDKVTEKYFINPACKVIPFWVNSTKSWANGILHFKKGISRGNIYSTQKGVYYLGDPTVDAIWAVLKPKGIIVQ</sequence>
<dbReference type="PANTHER" id="PTHR22726:SF25">
    <property type="entry name" value="PEPTIDASE M48 DOMAIN-CONTAINING PROTEIN"/>
    <property type="match status" value="1"/>
</dbReference>
<evidence type="ECO:0000313" key="3">
    <source>
        <dbReference type="EnsemblPlants" id="EMT00273"/>
    </source>
</evidence>
<evidence type="ECO:0000259" key="2">
    <source>
        <dbReference type="Pfam" id="PF01435"/>
    </source>
</evidence>
<organism evidence="3">
    <name type="scientific">Aegilops tauschii</name>
    <name type="common">Tausch's goatgrass</name>
    <name type="synonym">Aegilops squarrosa</name>
    <dbReference type="NCBI Taxonomy" id="37682"/>
    <lineage>
        <taxon>Eukaryota</taxon>
        <taxon>Viridiplantae</taxon>
        <taxon>Streptophyta</taxon>
        <taxon>Embryophyta</taxon>
        <taxon>Tracheophyta</taxon>
        <taxon>Spermatophyta</taxon>
        <taxon>Magnoliopsida</taxon>
        <taxon>Liliopsida</taxon>
        <taxon>Poales</taxon>
        <taxon>Poaceae</taxon>
        <taxon>BOP clade</taxon>
        <taxon>Pooideae</taxon>
        <taxon>Triticodae</taxon>
        <taxon>Triticeae</taxon>
        <taxon>Triticinae</taxon>
        <taxon>Aegilops</taxon>
    </lineage>
</organism>
<proteinExistence type="inferred from homology"/>
<dbReference type="AlphaFoldDB" id="N1QTL4"/>
<dbReference type="PANTHER" id="PTHR22726">
    <property type="entry name" value="METALLOENDOPEPTIDASE OMA1"/>
    <property type="match status" value="1"/>
</dbReference>
<feature type="domain" description="Peptidase M48" evidence="2">
    <location>
        <begin position="77"/>
        <end position="115"/>
    </location>
</feature>
<keyword evidence="1" id="KW-0378">Hydrolase</keyword>
<reference evidence="3" key="1">
    <citation type="submission" date="2015-06" db="UniProtKB">
        <authorList>
            <consortium name="EnsemblPlants"/>
        </authorList>
    </citation>
    <scope>IDENTIFICATION</scope>
</reference>
<dbReference type="EnsemblPlants" id="EMT00273">
    <property type="protein sequence ID" value="EMT00273"/>
    <property type="gene ID" value="F775_03936"/>
</dbReference>
<keyword evidence="1" id="KW-0645">Protease</keyword>
<name>N1QTL4_AEGTA</name>
<dbReference type="GO" id="GO:0051603">
    <property type="term" value="P:proteolysis involved in protein catabolic process"/>
    <property type="evidence" value="ECO:0007669"/>
    <property type="project" value="TreeGrafter"/>
</dbReference>
<protein>
    <recommendedName>
        <fullName evidence="2">Peptidase M48 domain-containing protein</fullName>
    </recommendedName>
</protein>
<dbReference type="GO" id="GO:0004222">
    <property type="term" value="F:metalloendopeptidase activity"/>
    <property type="evidence" value="ECO:0007669"/>
    <property type="project" value="InterPro"/>
</dbReference>